<gene>
    <name evidence="5" type="ORF">L602_001000001190</name>
</gene>
<dbReference type="SUPFAM" id="SSF74653">
    <property type="entry name" value="TolA/TonB C-terminal domain"/>
    <property type="match status" value="1"/>
</dbReference>
<organism evidence="5 6">
    <name type="scientific">Cupriavidus gilardii J11</name>
    <dbReference type="NCBI Taxonomy" id="936133"/>
    <lineage>
        <taxon>Bacteria</taxon>
        <taxon>Pseudomonadati</taxon>
        <taxon>Pseudomonadota</taxon>
        <taxon>Betaproteobacteria</taxon>
        <taxon>Burkholderiales</taxon>
        <taxon>Burkholderiaceae</taxon>
        <taxon>Cupriavidus</taxon>
    </lineage>
</organism>
<dbReference type="NCBIfam" id="TIGR01352">
    <property type="entry name" value="tonB_Cterm"/>
    <property type="match status" value="1"/>
</dbReference>
<evidence type="ECO:0000256" key="1">
    <source>
        <dbReference type="ARBA" id="ARBA00004167"/>
    </source>
</evidence>
<name>A0A562BVU9_9BURK</name>
<comment type="subcellular location">
    <subcellularLocation>
        <location evidence="1">Membrane</location>
        <topology evidence="1">Single-pass membrane protein</topology>
    </subcellularLocation>
</comment>
<evidence type="ECO:0000313" key="6">
    <source>
        <dbReference type="Proteomes" id="UP000318141"/>
    </source>
</evidence>
<dbReference type="Gene3D" id="3.30.1150.10">
    <property type="match status" value="1"/>
</dbReference>
<protein>
    <submittedName>
        <fullName evidence="5">TonB family protein</fullName>
    </submittedName>
</protein>
<proteinExistence type="predicted"/>
<evidence type="ECO:0000313" key="5">
    <source>
        <dbReference type="EMBL" id="TWG88920.1"/>
    </source>
</evidence>
<evidence type="ECO:0000256" key="4">
    <source>
        <dbReference type="ARBA" id="ARBA00023136"/>
    </source>
</evidence>
<evidence type="ECO:0000256" key="3">
    <source>
        <dbReference type="ARBA" id="ARBA00022989"/>
    </source>
</evidence>
<dbReference type="AlphaFoldDB" id="A0A562BVU9"/>
<keyword evidence="4" id="KW-0472">Membrane</keyword>
<dbReference type="GO" id="GO:0016020">
    <property type="term" value="C:membrane"/>
    <property type="evidence" value="ECO:0007669"/>
    <property type="project" value="UniProtKB-SubCell"/>
</dbReference>
<dbReference type="Pfam" id="PF13103">
    <property type="entry name" value="TonB_2"/>
    <property type="match status" value="1"/>
</dbReference>
<dbReference type="Proteomes" id="UP000318141">
    <property type="component" value="Unassembled WGS sequence"/>
</dbReference>
<reference evidence="5 6" key="1">
    <citation type="submission" date="2019-07" db="EMBL/GenBank/DDBJ databases">
        <title>Genome sequencing of lignin-degrading bacterial isolates.</title>
        <authorList>
            <person name="Gladden J."/>
        </authorList>
    </citation>
    <scope>NUCLEOTIDE SEQUENCE [LARGE SCALE GENOMIC DNA]</scope>
    <source>
        <strain evidence="5 6">J11</strain>
    </source>
</reference>
<keyword evidence="2" id="KW-0812">Transmembrane</keyword>
<sequence>MRTHSRVRCRHAFLSETIVSMRHPLMRVSLCVAAAAVLAGCAPATVKQTNRASDYTAKPQRLYVIAGSGMGWGKEFVDAFQQRFEMLARQCGTAVSFEEVSGLELDDHGIVARTQQFRADTLLFIAHGGGVIMMGGGNRISIRYMATMRDVAQRRNVWRGSFDFGRGGTAIPLAERGAVFAIDLSNSLKEDGLLQGPECKPVELASGHRLMESSGSVSGTAAAAAPAPTPVISPAADNPAATGGQVGLRALDGLLKPADQPADKPAAAQPAGPLSYAERIRRLVLPNVAPKATIPGNPVAVVRLNLAPDGTLLSSALARRSGNADWDTAVMEAVARSAPYPAADNGKVPAAFTITFRPR</sequence>
<keyword evidence="6" id="KW-1185">Reference proteome</keyword>
<evidence type="ECO:0000256" key="2">
    <source>
        <dbReference type="ARBA" id="ARBA00022692"/>
    </source>
</evidence>
<dbReference type="EMBL" id="VLJN01000002">
    <property type="protein sequence ID" value="TWG88920.1"/>
    <property type="molecule type" value="Genomic_DNA"/>
</dbReference>
<dbReference type="InterPro" id="IPR006260">
    <property type="entry name" value="TonB/TolA_C"/>
</dbReference>
<keyword evidence="3" id="KW-1133">Transmembrane helix</keyword>
<dbReference type="OrthoDB" id="8967342at2"/>
<accession>A0A562BVU9</accession>
<comment type="caution">
    <text evidence="5">The sequence shown here is derived from an EMBL/GenBank/DDBJ whole genome shotgun (WGS) entry which is preliminary data.</text>
</comment>